<evidence type="ECO:0000256" key="4">
    <source>
        <dbReference type="SAM" id="MobiDB-lite"/>
    </source>
</evidence>
<feature type="compositionally biased region" description="Basic and acidic residues" evidence="4">
    <location>
        <begin position="316"/>
        <end position="325"/>
    </location>
</feature>
<protein>
    <submittedName>
        <fullName evidence="6">Predicted dienelactone hydrolase</fullName>
    </submittedName>
</protein>
<evidence type="ECO:0000256" key="2">
    <source>
        <dbReference type="ARBA" id="ARBA00022963"/>
    </source>
</evidence>
<sequence>MKSKHILASILAIAVLATCLDSRPSVAASPDSPSVLDIEPNDSARDRVVPIRVYLAEGTQPQPVILVSHGLGGSRETKAYLGKHWSAAGFHCVFMQHAGSDRDLLRSLPFGKKLSGFKKAANLQNSMDRIGDVSFVLDQLEKWDQDKTHPLHHKFDFDHVGISGHSFGAATTLSVAGRMYPMRRSFAEPRIKAFLAMSPQPAQNISVENAFGSIDQPFLCMTGTKDSSPITPSVTPDSRQSVYRAMPTGDKFQLVLHDGTHSAFGDEGLRRTDTRNPNHHQAIKKISTEFWKAYLTDDANAKRWLQSNQPATDGTLEPKDTWESK</sequence>
<dbReference type="GO" id="GO:0016787">
    <property type="term" value="F:hydrolase activity"/>
    <property type="evidence" value="ECO:0007669"/>
    <property type="project" value="UniProtKB-KW"/>
</dbReference>
<name>A0ABY1QNJ7_9BACT</name>
<feature type="chain" id="PRO_5046681512" evidence="5">
    <location>
        <begin position="28"/>
        <end position="325"/>
    </location>
</feature>
<gene>
    <name evidence="6" type="ORF">SAMN06265222_12111</name>
</gene>
<evidence type="ECO:0000256" key="5">
    <source>
        <dbReference type="SAM" id="SignalP"/>
    </source>
</evidence>
<dbReference type="RefSeq" id="WP_283435191.1">
    <property type="nucleotide sequence ID" value="NZ_FXUG01000021.1"/>
</dbReference>
<organism evidence="6 7">
    <name type="scientific">Neorhodopirellula lusitana</name>
    <dbReference type="NCBI Taxonomy" id="445327"/>
    <lineage>
        <taxon>Bacteria</taxon>
        <taxon>Pseudomonadati</taxon>
        <taxon>Planctomycetota</taxon>
        <taxon>Planctomycetia</taxon>
        <taxon>Pirellulales</taxon>
        <taxon>Pirellulaceae</taxon>
        <taxon>Neorhodopirellula</taxon>
    </lineage>
</organism>
<dbReference type="PANTHER" id="PTHR10272">
    <property type="entry name" value="PLATELET-ACTIVATING FACTOR ACETYLHYDROLASE"/>
    <property type="match status" value="1"/>
</dbReference>
<evidence type="ECO:0000256" key="3">
    <source>
        <dbReference type="ARBA" id="ARBA00023098"/>
    </source>
</evidence>
<comment type="caution">
    <text evidence="6">The sequence shown here is derived from an EMBL/GenBank/DDBJ whole genome shotgun (WGS) entry which is preliminary data.</text>
</comment>
<feature type="region of interest" description="Disordered" evidence="4">
    <location>
        <begin position="305"/>
        <end position="325"/>
    </location>
</feature>
<dbReference type="Proteomes" id="UP001158067">
    <property type="component" value="Unassembled WGS sequence"/>
</dbReference>
<dbReference type="EMBL" id="FXUG01000021">
    <property type="protein sequence ID" value="SMP76341.1"/>
    <property type="molecule type" value="Genomic_DNA"/>
</dbReference>
<dbReference type="InterPro" id="IPR029058">
    <property type="entry name" value="AB_hydrolase_fold"/>
</dbReference>
<dbReference type="Gene3D" id="3.40.50.1820">
    <property type="entry name" value="alpha/beta hydrolase"/>
    <property type="match status" value="1"/>
</dbReference>
<evidence type="ECO:0000313" key="6">
    <source>
        <dbReference type="EMBL" id="SMP76341.1"/>
    </source>
</evidence>
<keyword evidence="7" id="KW-1185">Reference proteome</keyword>
<keyword evidence="3" id="KW-0443">Lipid metabolism</keyword>
<keyword evidence="2" id="KW-0442">Lipid degradation</keyword>
<evidence type="ECO:0000313" key="7">
    <source>
        <dbReference type="Proteomes" id="UP001158067"/>
    </source>
</evidence>
<accession>A0ABY1QNJ7</accession>
<proteinExistence type="predicted"/>
<evidence type="ECO:0000256" key="1">
    <source>
        <dbReference type="ARBA" id="ARBA00022801"/>
    </source>
</evidence>
<dbReference type="PANTHER" id="PTHR10272:SF0">
    <property type="entry name" value="PLATELET-ACTIVATING FACTOR ACETYLHYDROLASE"/>
    <property type="match status" value="1"/>
</dbReference>
<reference evidence="6 7" key="1">
    <citation type="submission" date="2017-05" db="EMBL/GenBank/DDBJ databases">
        <authorList>
            <person name="Varghese N."/>
            <person name="Submissions S."/>
        </authorList>
    </citation>
    <scope>NUCLEOTIDE SEQUENCE [LARGE SCALE GENOMIC DNA]</scope>
    <source>
        <strain evidence="6 7">DSM 25457</strain>
    </source>
</reference>
<dbReference type="SUPFAM" id="SSF53474">
    <property type="entry name" value="alpha/beta-Hydrolases"/>
    <property type="match status" value="1"/>
</dbReference>
<keyword evidence="1 6" id="KW-0378">Hydrolase</keyword>
<keyword evidence="5" id="KW-0732">Signal</keyword>
<feature type="signal peptide" evidence="5">
    <location>
        <begin position="1"/>
        <end position="27"/>
    </location>
</feature>